<feature type="transmembrane region" description="Helical" evidence="8">
    <location>
        <begin position="333"/>
        <end position="355"/>
    </location>
</feature>
<evidence type="ECO:0000256" key="6">
    <source>
        <dbReference type="ARBA" id="ARBA00023136"/>
    </source>
</evidence>
<proteinExistence type="predicted"/>
<feature type="transmembrane region" description="Helical" evidence="8">
    <location>
        <begin position="392"/>
        <end position="413"/>
    </location>
</feature>
<dbReference type="GO" id="GO:0140107">
    <property type="term" value="F:high-affinity potassium ion transmembrane transporter activity"/>
    <property type="evidence" value="ECO:0007669"/>
    <property type="project" value="TreeGrafter"/>
</dbReference>
<comment type="caution">
    <text evidence="9">The sequence shown here is derived from an EMBL/GenBank/DDBJ whole genome shotgun (WGS) entry which is preliminary data.</text>
</comment>
<dbReference type="OMA" id="NNHPRDV"/>
<evidence type="ECO:0000256" key="3">
    <source>
        <dbReference type="ARBA" id="ARBA00022692"/>
    </source>
</evidence>
<evidence type="ECO:0000256" key="8">
    <source>
        <dbReference type="SAM" id="Phobius"/>
    </source>
</evidence>
<feature type="transmembrane region" description="Helical" evidence="8">
    <location>
        <begin position="524"/>
        <end position="543"/>
    </location>
</feature>
<dbReference type="Proteomes" id="UP000076078">
    <property type="component" value="Unassembled WGS sequence"/>
</dbReference>
<keyword evidence="10" id="KW-1185">Reference proteome</keyword>
<feature type="transmembrane region" description="Helical" evidence="8">
    <location>
        <begin position="494"/>
        <end position="512"/>
    </location>
</feature>
<dbReference type="Pfam" id="PF02386">
    <property type="entry name" value="TrkH"/>
    <property type="match status" value="1"/>
</dbReference>
<feature type="compositionally biased region" description="Polar residues" evidence="7">
    <location>
        <begin position="173"/>
        <end position="186"/>
    </location>
</feature>
<evidence type="ECO:0000256" key="4">
    <source>
        <dbReference type="ARBA" id="ARBA00022989"/>
    </source>
</evidence>
<evidence type="ECO:0000313" key="10">
    <source>
        <dbReference type="Proteomes" id="UP000076078"/>
    </source>
</evidence>
<keyword evidence="5" id="KW-0406">Ion transport</keyword>
<evidence type="ECO:0000256" key="1">
    <source>
        <dbReference type="ARBA" id="ARBA00004141"/>
    </source>
</evidence>
<evidence type="ECO:0000256" key="2">
    <source>
        <dbReference type="ARBA" id="ARBA00022448"/>
    </source>
</evidence>
<keyword evidence="4 8" id="KW-1133">Transmembrane helix</keyword>
<feature type="transmembrane region" description="Helical" evidence="8">
    <location>
        <begin position="80"/>
        <end position="104"/>
    </location>
</feature>
<evidence type="ECO:0000256" key="7">
    <source>
        <dbReference type="SAM" id="MobiDB-lite"/>
    </source>
</evidence>
<feature type="transmembrane region" description="Helical" evidence="8">
    <location>
        <begin position="455"/>
        <end position="474"/>
    </location>
</feature>
<gene>
    <name evidence="9" type="ORF">DLAC_07633</name>
</gene>
<dbReference type="GO" id="GO:1990573">
    <property type="term" value="P:potassium ion import across plasma membrane"/>
    <property type="evidence" value="ECO:0007669"/>
    <property type="project" value="TreeGrafter"/>
</dbReference>
<dbReference type="EMBL" id="LODT01000034">
    <property type="protein sequence ID" value="KYQ91832.1"/>
    <property type="molecule type" value="Genomic_DNA"/>
</dbReference>
<dbReference type="FunCoup" id="A0A151ZCZ8">
    <property type="interactions" value="23"/>
</dbReference>
<protein>
    <submittedName>
        <fullName evidence="9">Transmembrane protein</fullName>
    </submittedName>
</protein>
<feature type="compositionally biased region" description="Low complexity" evidence="7">
    <location>
        <begin position="187"/>
        <end position="230"/>
    </location>
</feature>
<name>A0A151ZCZ8_TIELA</name>
<feature type="region of interest" description="Disordered" evidence="7">
    <location>
        <begin position="171"/>
        <end position="231"/>
    </location>
</feature>
<keyword evidence="3 8" id="KW-0812">Transmembrane</keyword>
<organism evidence="9 10">
    <name type="scientific">Tieghemostelium lacteum</name>
    <name type="common">Slime mold</name>
    <name type="synonym">Dictyostelium lacteum</name>
    <dbReference type="NCBI Taxonomy" id="361077"/>
    <lineage>
        <taxon>Eukaryota</taxon>
        <taxon>Amoebozoa</taxon>
        <taxon>Evosea</taxon>
        <taxon>Eumycetozoa</taxon>
        <taxon>Dictyostelia</taxon>
        <taxon>Dictyosteliales</taxon>
        <taxon>Raperosteliaceae</taxon>
        <taxon>Tieghemostelium</taxon>
    </lineage>
</organism>
<dbReference type="PANTHER" id="PTHR31064">
    <property type="entry name" value="POTASSIUM TRANSPORT PROTEIN DDB_G0292412-RELATED"/>
    <property type="match status" value="1"/>
</dbReference>
<keyword evidence="6 8" id="KW-0472">Membrane</keyword>
<accession>A0A151ZCZ8</accession>
<evidence type="ECO:0000256" key="5">
    <source>
        <dbReference type="ARBA" id="ARBA00023065"/>
    </source>
</evidence>
<keyword evidence="2" id="KW-0813">Transport</keyword>
<dbReference type="GO" id="GO:0005886">
    <property type="term" value="C:plasma membrane"/>
    <property type="evidence" value="ECO:0007669"/>
    <property type="project" value="TreeGrafter"/>
</dbReference>
<evidence type="ECO:0000313" key="9">
    <source>
        <dbReference type="EMBL" id="KYQ91832.1"/>
    </source>
</evidence>
<dbReference type="GO" id="GO:0030007">
    <property type="term" value="P:intracellular potassium ion homeostasis"/>
    <property type="evidence" value="ECO:0007669"/>
    <property type="project" value="TreeGrafter"/>
</dbReference>
<dbReference type="PANTHER" id="PTHR31064:SF30">
    <property type="entry name" value="HIGH-AFFINITY POTASSIUM TRANSPORT PROTEIN-RELATED"/>
    <property type="match status" value="1"/>
</dbReference>
<reference evidence="9 10" key="1">
    <citation type="submission" date="2015-12" db="EMBL/GenBank/DDBJ databases">
        <title>Dictyostelia acquired genes for synthesis and detection of signals that induce cell-type specialization by lateral gene transfer from prokaryotes.</title>
        <authorList>
            <person name="Gloeckner G."/>
            <person name="Schaap P."/>
        </authorList>
    </citation>
    <scope>NUCLEOTIDE SEQUENCE [LARGE SCALE GENOMIC DNA]</scope>
    <source>
        <strain evidence="9 10">TK</strain>
    </source>
</reference>
<feature type="transmembrane region" description="Helical" evidence="8">
    <location>
        <begin position="267"/>
        <end position="286"/>
    </location>
</feature>
<dbReference type="OrthoDB" id="9999863at2759"/>
<comment type="subcellular location">
    <subcellularLocation>
        <location evidence="1">Membrane</location>
        <topology evidence="1">Multi-pass membrane protein</topology>
    </subcellularLocation>
</comment>
<dbReference type="InParanoid" id="A0A151ZCZ8"/>
<dbReference type="InterPro" id="IPR051143">
    <property type="entry name" value="TrkH_K-transport"/>
</dbReference>
<dbReference type="InterPro" id="IPR003445">
    <property type="entry name" value="Cat_transpt"/>
</dbReference>
<sequence length="603" mass="68832">MFQYFNILSKRLVHRIFLFLDKNYYFRLHLLYFVIVGFLGGCILKGCQSEAKFIDTLYISFSSLTGTGLSSVDIAKWNTLSLVIVMLLVQLGSIVTLTLPIIIIRRYYLKRLIDHVSKKKHLVGHRDETGQIIVDDEEYDYDENFNFIIDENNQEYHIDLKPQFILEDDSVNEKSPTSASSMNTHLTNTSSNNIIDSNNVLQNNNNTPQQQQQQQILSPKSGQSGESSSQNAIVDIKESDHISEKRINIKGHVDIEYRALGKLVKIISIYQLVSYMIGFLVLGIYISTNKYTKKIMKHNGVSTWWFALFETLSAFNNAGFSLFSDNVVQLNQYPFILLVLCILVVLGNTLFPVVLRSLLKICKRFSTDKEPFEYLLGNSRSMFTHLFPEKDTMILFFIWCTFNLAQISLMAILEINENAFLGMSSYIKFINYLFQSINTRSSGFNSVDISKLSDSVLVLMMGLMFVSSYPFIVQMRKTTVNGKYNNQSEVMKDIIVKDLLTPYLAILIISIFEESSLEHIKEFTVFYVIFEVISAFGNVGYSVGFPGTFTSLSSQFGVVSKLTLIVIMLLGKHRTLPDSVDKSVSLNEFRPVSKIYKKIQRGT</sequence>
<feature type="transmembrane region" description="Helical" evidence="8">
    <location>
        <begin position="24"/>
        <end position="44"/>
    </location>
</feature>
<dbReference type="STRING" id="361077.A0A151ZCZ8"/>
<dbReference type="AlphaFoldDB" id="A0A151ZCZ8"/>